<keyword evidence="5" id="KW-0496">Mitochondrion</keyword>
<keyword evidence="10" id="KW-1185">Reference proteome</keyword>
<evidence type="ECO:0000256" key="6">
    <source>
        <dbReference type="ARBA" id="ARBA00023274"/>
    </source>
</evidence>
<dbReference type="GO" id="GO:0005762">
    <property type="term" value="C:mitochondrial large ribosomal subunit"/>
    <property type="evidence" value="ECO:0007669"/>
    <property type="project" value="TreeGrafter"/>
</dbReference>
<name>A0A9N9RMZ4_9DIPT</name>
<dbReference type="InterPro" id="IPR035977">
    <property type="entry name" value="Ribosomal_bL36_sp"/>
</dbReference>
<gene>
    <name evidence="9" type="ORF">CHIRRI_LOCUS2237</name>
</gene>
<dbReference type="OrthoDB" id="10265903at2759"/>
<comment type="subcellular location">
    <subcellularLocation>
        <location evidence="1">Mitochondrion</location>
    </subcellularLocation>
</comment>
<evidence type="ECO:0000313" key="9">
    <source>
        <dbReference type="EMBL" id="CAG9799268.1"/>
    </source>
</evidence>
<reference evidence="9" key="2">
    <citation type="submission" date="2022-10" db="EMBL/GenBank/DDBJ databases">
        <authorList>
            <consortium name="ENA_rothamsted_submissions"/>
            <consortium name="culmorum"/>
            <person name="King R."/>
        </authorList>
    </citation>
    <scope>NUCLEOTIDE SEQUENCE</scope>
</reference>
<keyword evidence="4" id="KW-0689">Ribosomal protein</keyword>
<dbReference type="InterPro" id="IPR052143">
    <property type="entry name" value="Mitoribosomal_bL36m"/>
</dbReference>
<evidence type="ECO:0000313" key="10">
    <source>
        <dbReference type="Proteomes" id="UP001153620"/>
    </source>
</evidence>
<protein>
    <recommendedName>
        <fullName evidence="7">Large ribosomal subunit protein bL36m</fullName>
    </recommendedName>
    <alternativeName>
        <fullName evidence="8">39S ribosomal protein L36, mitochondrial</fullName>
    </alternativeName>
</protein>
<dbReference type="GO" id="GO:0006412">
    <property type="term" value="P:translation"/>
    <property type="evidence" value="ECO:0007669"/>
    <property type="project" value="InterPro"/>
</dbReference>
<dbReference type="Proteomes" id="UP001153620">
    <property type="component" value="Chromosome 1"/>
</dbReference>
<evidence type="ECO:0000256" key="2">
    <source>
        <dbReference type="ARBA" id="ARBA00007645"/>
    </source>
</evidence>
<dbReference type="EMBL" id="OU895877">
    <property type="protein sequence ID" value="CAG9799268.1"/>
    <property type="molecule type" value="Genomic_DNA"/>
</dbReference>
<evidence type="ECO:0000256" key="7">
    <source>
        <dbReference type="ARBA" id="ARBA00035239"/>
    </source>
</evidence>
<comment type="similarity">
    <text evidence="2">Belongs to the bacterial ribosomal protein bL36 family.</text>
</comment>
<proteinExistence type="inferred from homology"/>
<sequence>MWNQLFRSSRILALSVLNSKLCNTGKQFSIWSMKHYEQSVGSFNLCKTTLLQPPMMTITAQRGMKQVGNCKRRCKDCYYVVRQERLFVMCKTHPRHKQMSMKKRQKNTWILTDATQSIQRAW</sequence>
<keyword evidence="3" id="KW-0809">Transit peptide</keyword>
<dbReference type="SUPFAM" id="SSF57840">
    <property type="entry name" value="Ribosomal protein L36"/>
    <property type="match status" value="1"/>
</dbReference>
<evidence type="ECO:0000256" key="8">
    <source>
        <dbReference type="ARBA" id="ARBA00035411"/>
    </source>
</evidence>
<accession>A0A9N9RMZ4</accession>
<dbReference type="InterPro" id="IPR000473">
    <property type="entry name" value="Ribosomal_bL36"/>
</dbReference>
<keyword evidence="6" id="KW-0687">Ribonucleoprotein</keyword>
<evidence type="ECO:0000256" key="3">
    <source>
        <dbReference type="ARBA" id="ARBA00022946"/>
    </source>
</evidence>
<reference evidence="9" key="1">
    <citation type="submission" date="2022-01" db="EMBL/GenBank/DDBJ databases">
        <authorList>
            <person name="King R."/>
        </authorList>
    </citation>
    <scope>NUCLEOTIDE SEQUENCE</scope>
</reference>
<evidence type="ECO:0000256" key="4">
    <source>
        <dbReference type="ARBA" id="ARBA00022980"/>
    </source>
</evidence>
<evidence type="ECO:0000256" key="5">
    <source>
        <dbReference type="ARBA" id="ARBA00023128"/>
    </source>
</evidence>
<dbReference type="PANTHER" id="PTHR46909:SF1">
    <property type="entry name" value="LARGE RIBOSOMAL SUBUNIT PROTEIN BL36M"/>
    <property type="match status" value="1"/>
</dbReference>
<dbReference type="PANTHER" id="PTHR46909">
    <property type="entry name" value="39S RIBOSOMAL PROTEIN L36, MITOCHONDRIAL"/>
    <property type="match status" value="1"/>
</dbReference>
<evidence type="ECO:0000256" key="1">
    <source>
        <dbReference type="ARBA" id="ARBA00004173"/>
    </source>
</evidence>
<dbReference type="Pfam" id="PF00444">
    <property type="entry name" value="Ribosomal_L36"/>
    <property type="match status" value="1"/>
</dbReference>
<organism evidence="9 10">
    <name type="scientific">Chironomus riparius</name>
    <dbReference type="NCBI Taxonomy" id="315576"/>
    <lineage>
        <taxon>Eukaryota</taxon>
        <taxon>Metazoa</taxon>
        <taxon>Ecdysozoa</taxon>
        <taxon>Arthropoda</taxon>
        <taxon>Hexapoda</taxon>
        <taxon>Insecta</taxon>
        <taxon>Pterygota</taxon>
        <taxon>Neoptera</taxon>
        <taxon>Endopterygota</taxon>
        <taxon>Diptera</taxon>
        <taxon>Nematocera</taxon>
        <taxon>Chironomoidea</taxon>
        <taxon>Chironomidae</taxon>
        <taxon>Chironominae</taxon>
        <taxon>Chironomus</taxon>
    </lineage>
</organism>
<dbReference type="GO" id="GO:0003735">
    <property type="term" value="F:structural constituent of ribosome"/>
    <property type="evidence" value="ECO:0007669"/>
    <property type="project" value="InterPro"/>
</dbReference>
<dbReference type="AlphaFoldDB" id="A0A9N9RMZ4"/>